<evidence type="ECO:0000256" key="5">
    <source>
        <dbReference type="ARBA" id="ARBA00023136"/>
    </source>
</evidence>
<proteinExistence type="predicted"/>
<dbReference type="PANTHER" id="PTHR30213:SF1">
    <property type="entry name" value="INNER MEMBRANE PROTEIN YHJD"/>
    <property type="match status" value="1"/>
</dbReference>
<dbReference type="EMBL" id="JACHJH010000001">
    <property type="protein sequence ID" value="MBB4891754.1"/>
    <property type="molecule type" value="Genomic_DNA"/>
</dbReference>
<protein>
    <submittedName>
        <fullName evidence="8">Membrane protein</fullName>
    </submittedName>
</protein>
<evidence type="ECO:0000313" key="9">
    <source>
        <dbReference type="Proteomes" id="UP000556084"/>
    </source>
</evidence>
<feature type="compositionally biased region" description="Low complexity" evidence="6">
    <location>
        <begin position="288"/>
        <end position="298"/>
    </location>
</feature>
<feature type="transmembrane region" description="Helical" evidence="7">
    <location>
        <begin position="249"/>
        <end position="272"/>
    </location>
</feature>
<keyword evidence="4 7" id="KW-1133">Transmembrane helix</keyword>
<keyword evidence="9" id="KW-1185">Reference proteome</keyword>
<sequence length="317" mass="33128">MDWLTRLPLIGPAVARGMRTHAWRSYETLDRVKWTRLAAAITFTSFLALFPLLTLGAAVAASVLSDSQTRELEHRMAEQVPGIAAGLNLSALVDNAGTISLVAGALLLLTGVSWVGSLRECLRAVWGLEESPGNPILLRLKDAAVLVGLGAVAVLSAGCSAFASAAVDWAAKEMGIPQGGAGGVLLAAAGFCAAVLADFLLMLYVLSRLPGVLPPRRRLLVAALMGAVGFEALKLVMSGYLRGVAAKSMYGAFGTPVALLLWINFMTKLLLYCAAWTATRHRDDELTPSGDAAPAPAKGDGGAPRSPRRPAPPAPRP</sequence>
<dbReference type="Proteomes" id="UP000556084">
    <property type="component" value="Unassembled WGS sequence"/>
</dbReference>
<evidence type="ECO:0000256" key="7">
    <source>
        <dbReference type="SAM" id="Phobius"/>
    </source>
</evidence>
<dbReference type="RefSeq" id="WP_184346275.1">
    <property type="nucleotide sequence ID" value="NZ_JACHJH010000001.1"/>
</dbReference>
<dbReference type="AlphaFoldDB" id="A0A7W7PJ36"/>
<keyword evidence="3 7" id="KW-0812">Transmembrane</keyword>
<keyword evidence="5 7" id="KW-0472">Membrane</keyword>
<name>A0A7W7PJ36_9ACTN</name>
<evidence type="ECO:0000256" key="2">
    <source>
        <dbReference type="ARBA" id="ARBA00022475"/>
    </source>
</evidence>
<dbReference type="GO" id="GO:0005886">
    <property type="term" value="C:plasma membrane"/>
    <property type="evidence" value="ECO:0007669"/>
    <property type="project" value="UniProtKB-SubCell"/>
</dbReference>
<dbReference type="Pfam" id="PF03631">
    <property type="entry name" value="Virul_fac_BrkB"/>
    <property type="match status" value="1"/>
</dbReference>
<dbReference type="InterPro" id="IPR017039">
    <property type="entry name" value="Virul_fac_BrkB"/>
</dbReference>
<gene>
    <name evidence="8" type="ORF">FHS39_000754</name>
</gene>
<evidence type="ECO:0000256" key="3">
    <source>
        <dbReference type="ARBA" id="ARBA00022692"/>
    </source>
</evidence>
<feature type="region of interest" description="Disordered" evidence="6">
    <location>
        <begin position="284"/>
        <end position="317"/>
    </location>
</feature>
<comment type="caution">
    <text evidence="8">The sequence shown here is derived from an EMBL/GenBank/DDBJ whole genome shotgun (WGS) entry which is preliminary data.</text>
</comment>
<keyword evidence="2" id="KW-1003">Cell membrane</keyword>
<evidence type="ECO:0000256" key="6">
    <source>
        <dbReference type="SAM" id="MobiDB-lite"/>
    </source>
</evidence>
<feature type="transmembrane region" description="Helical" evidence="7">
    <location>
        <begin position="219"/>
        <end position="237"/>
    </location>
</feature>
<feature type="transmembrane region" description="Helical" evidence="7">
    <location>
        <begin position="183"/>
        <end position="207"/>
    </location>
</feature>
<evidence type="ECO:0000313" key="8">
    <source>
        <dbReference type="EMBL" id="MBB4891754.1"/>
    </source>
</evidence>
<feature type="transmembrane region" description="Helical" evidence="7">
    <location>
        <begin position="143"/>
        <end position="163"/>
    </location>
</feature>
<dbReference type="PIRSF" id="PIRSF035875">
    <property type="entry name" value="RNase_BN"/>
    <property type="match status" value="1"/>
</dbReference>
<accession>A0A7W7PJ36</accession>
<evidence type="ECO:0000256" key="4">
    <source>
        <dbReference type="ARBA" id="ARBA00022989"/>
    </source>
</evidence>
<feature type="transmembrane region" description="Helical" evidence="7">
    <location>
        <begin position="37"/>
        <end position="64"/>
    </location>
</feature>
<reference evidence="8 9" key="1">
    <citation type="submission" date="2020-08" db="EMBL/GenBank/DDBJ databases">
        <title>Genomic Encyclopedia of Type Strains, Phase III (KMG-III): the genomes of soil and plant-associated and newly described type strains.</title>
        <authorList>
            <person name="Whitman W."/>
        </authorList>
    </citation>
    <scope>NUCLEOTIDE SEQUENCE [LARGE SCALE GENOMIC DNA]</scope>
    <source>
        <strain evidence="8 9">CECT 3266</strain>
    </source>
</reference>
<feature type="transmembrane region" description="Helical" evidence="7">
    <location>
        <begin position="99"/>
        <end position="122"/>
    </location>
</feature>
<comment type="subcellular location">
    <subcellularLocation>
        <location evidence="1">Cell membrane</location>
        <topology evidence="1">Multi-pass membrane protein</topology>
    </subcellularLocation>
</comment>
<evidence type="ECO:0000256" key="1">
    <source>
        <dbReference type="ARBA" id="ARBA00004651"/>
    </source>
</evidence>
<dbReference type="PANTHER" id="PTHR30213">
    <property type="entry name" value="INNER MEMBRANE PROTEIN YHJD"/>
    <property type="match status" value="1"/>
</dbReference>
<organism evidence="8 9">
    <name type="scientific">Streptomyces olivoverticillatus</name>
    <dbReference type="NCBI Taxonomy" id="66427"/>
    <lineage>
        <taxon>Bacteria</taxon>
        <taxon>Bacillati</taxon>
        <taxon>Actinomycetota</taxon>
        <taxon>Actinomycetes</taxon>
        <taxon>Kitasatosporales</taxon>
        <taxon>Streptomycetaceae</taxon>
        <taxon>Streptomyces</taxon>
    </lineage>
</organism>